<feature type="region of interest" description="Disordered" evidence="1">
    <location>
        <begin position="1"/>
        <end position="78"/>
    </location>
</feature>
<keyword evidence="3" id="KW-1185">Reference proteome</keyword>
<organism evidence="2 3">
    <name type="scientific">Saprolegnia parasitica (strain CBS 223.65)</name>
    <dbReference type="NCBI Taxonomy" id="695850"/>
    <lineage>
        <taxon>Eukaryota</taxon>
        <taxon>Sar</taxon>
        <taxon>Stramenopiles</taxon>
        <taxon>Oomycota</taxon>
        <taxon>Saprolegniomycetes</taxon>
        <taxon>Saprolegniales</taxon>
        <taxon>Saprolegniaceae</taxon>
        <taxon>Saprolegnia</taxon>
    </lineage>
</organism>
<evidence type="ECO:0000313" key="3">
    <source>
        <dbReference type="Proteomes" id="UP000030745"/>
    </source>
</evidence>
<dbReference type="KEGG" id="spar:SPRG_15360"/>
<reference evidence="2 3" key="1">
    <citation type="journal article" date="2013" name="PLoS Genet.">
        <title>Distinctive expansion of potential virulence genes in the genome of the oomycete fish pathogen Saprolegnia parasitica.</title>
        <authorList>
            <person name="Jiang R.H."/>
            <person name="de Bruijn I."/>
            <person name="Haas B.J."/>
            <person name="Belmonte R."/>
            <person name="Lobach L."/>
            <person name="Christie J."/>
            <person name="van den Ackerveken G."/>
            <person name="Bottin A."/>
            <person name="Bulone V."/>
            <person name="Diaz-Moreno S.M."/>
            <person name="Dumas B."/>
            <person name="Fan L."/>
            <person name="Gaulin E."/>
            <person name="Govers F."/>
            <person name="Grenville-Briggs L.J."/>
            <person name="Horner N.R."/>
            <person name="Levin J.Z."/>
            <person name="Mammella M."/>
            <person name="Meijer H.J."/>
            <person name="Morris P."/>
            <person name="Nusbaum C."/>
            <person name="Oome S."/>
            <person name="Phillips A.J."/>
            <person name="van Rooyen D."/>
            <person name="Rzeszutek E."/>
            <person name="Saraiva M."/>
            <person name="Secombes C.J."/>
            <person name="Seidl M.F."/>
            <person name="Snel B."/>
            <person name="Stassen J.H."/>
            <person name="Sykes S."/>
            <person name="Tripathy S."/>
            <person name="van den Berg H."/>
            <person name="Vega-Arreguin J.C."/>
            <person name="Wawra S."/>
            <person name="Young S.K."/>
            <person name="Zeng Q."/>
            <person name="Dieguez-Uribeondo J."/>
            <person name="Russ C."/>
            <person name="Tyler B.M."/>
            <person name="van West P."/>
        </authorList>
    </citation>
    <scope>NUCLEOTIDE SEQUENCE [LARGE SCALE GENOMIC DNA]</scope>
    <source>
        <strain evidence="2 3">CBS 223.65</strain>
    </source>
</reference>
<accession>A0A067BRM9</accession>
<dbReference type="RefSeq" id="XP_012209838.1">
    <property type="nucleotide sequence ID" value="XM_012354448.1"/>
</dbReference>
<dbReference type="AlphaFoldDB" id="A0A067BRM9"/>
<evidence type="ECO:0000313" key="2">
    <source>
        <dbReference type="EMBL" id="KDO19455.1"/>
    </source>
</evidence>
<feature type="region of interest" description="Disordered" evidence="1">
    <location>
        <begin position="873"/>
        <end position="903"/>
    </location>
</feature>
<dbReference type="VEuPathDB" id="FungiDB:SPRG_15360"/>
<dbReference type="Proteomes" id="UP000030745">
    <property type="component" value="Unassembled WGS sequence"/>
</dbReference>
<proteinExistence type="predicted"/>
<dbReference type="EMBL" id="KK583350">
    <property type="protein sequence ID" value="KDO19455.1"/>
    <property type="molecule type" value="Genomic_DNA"/>
</dbReference>
<gene>
    <name evidence="2" type="ORF">SPRG_15360</name>
</gene>
<feature type="compositionally biased region" description="Polar residues" evidence="1">
    <location>
        <begin position="873"/>
        <end position="885"/>
    </location>
</feature>
<name>A0A067BRM9_SAPPC</name>
<evidence type="ECO:0000256" key="1">
    <source>
        <dbReference type="SAM" id="MobiDB-lite"/>
    </source>
</evidence>
<dbReference type="GeneID" id="24137096"/>
<feature type="compositionally biased region" description="Low complexity" evidence="1">
    <location>
        <begin position="1157"/>
        <end position="1215"/>
    </location>
</feature>
<feature type="region of interest" description="Disordered" evidence="1">
    <location>
        <begin position="1151"/>
        <end position="1215"/>
    </location>
</feature>
<sequence>MAQASTASLEVPRLPLEPRRLQTAPASPRPVHSPTTRSPRKEAWRSPAPSPRQMTTTPRKPTPRKEPELATRPIDAATTVIAANSAAKTSDEPELITRDDVAREVLIATAIVSSALDDAMVQAANEALRRSFDPPPSTPSPPDALASIAKDGIFAQLFQEVPRSPVRHESKDTDDIVLATMTVLVAEAKNEDTARSIATDEVTVTASNNVTGEDTAASVAMALLAKQLTLALLAKQLTLAWVYHAAASVVDDATSILDEMTVTVATLSPECTSVDARDDATSDANDATSEDILGATNEETIIARPPSLARIDAKRDMDLEAAFTEAIASESTGDADARPSELESTSLLDDEPTTKVAAAILDALSRDVSSPRLVESALVSETTSDAAALQAQLATEAPSESFDEAVLISIVAGRLVRAWMHTTTDEIASSRPHEHDLQAPMQVPDSNPVPDFVSPLVSARDIIPSTVPSLLNLTLDMASQLVHAWTEAAVRAMTTHRDSAVTSVAIETVAPAPVVTVIDSPCLDNCPPINASIQTVPMTEEEEDSMCSQVATSILAGHLVRAWIADTIAEVAWFTSRPHEHDAAVPSLNNATPSSLLEKAAALASAPETIDASEMATHDNEVAVAFLAGRLVRTWVYETCGVIAERALACTAASLAPLDVCDEIDSVVVWPAEISKDETPQDDMVDVAASVLVAQLVRAWLYETMNGVAQQLSARHFEPSAVAPDCVVASTSLSVAATTLESPLALEVPISDDETTDDDIVDVAASVLAGQLVRAWLYETMHEVVQFSARRHEHAADASACAVTEAPASPVVVDDAPPTFSMAPVIIDGAELETSDDSMVTVSILAAQLVNAWVYETMDNCITQRSAEQLELKTSNSLSELQPSRRTTDEELSPGSDGTSAVEPLADDISDASLVVAVSILAGQLVRMWVYDVMDSIVQRSIQQLASALNVADDAPLVAIDAVSADGKASDEPRDDTVAASIFAGQLVRAWTYDVINEIAQVTARRHEHAPSCADAETVVSSIVITETETADAETADTETSDAVDVTREQVAVTTNTAGLLSTNVQEPPEEAEILEPSASEMDEINRTVAASMLSGSSCVDGCTRRSIILSHRDCPTQRPFCPPRRTTSQPTTLVHRWLVDAVAKAVDDAALESSDSETATSYVSSSDSRSSLSSYSSESASSYGSSSLSSSKASSVSDLHASSVSSLSPLDEAS</sequence>
<feature type="region of interest" description="Disordered" evidence="1">
    <location>
        <begin position="328"/>
        <end position="350"/>
    </location>
</feature>
<protein>
    <submittedName>
        <fullName evidence="2">Uncharacterized protein</fullName>
    </submittedName>
</protein>